<proteinExistence type="predicted"/>
<evidence type="ECO:0000313" key="1">
    <source>
        <dbReference type="EMBL" id="MBX50808.1"/>
    </source>
</evidence>
<organism evidence="1">
    <name type="scientific">Rhizophora mucronata</name>
    <name type="common">Asiatic mangrove</name>
    <dbReference type="NCBI Taxonomy" id="61149"/>
    <lineage>
        <taxon>Eukaryota</taxon>
        <taxon>Viridiplantae</taxon>
        <taxon>Streptophyta</taxon>
        <taxon>Embryophyta</taxon>
        <taxon>Tracheophyta</taxon>
        <taxon>Spermatophyta</taxon>
        <taxon>Magnoliopsida</taxon>
        <taxon>eudicotyledons</taxon>
        <taxon>Gunneridae</taxon>
        <taxon>Pentapetalae</taxon>
        <taxon>rosids</taxon>
        <taxon>fabids</taxon>
        <taxon>Malpighiales</taxon>
        <taxon>Rhizophoraceae</taxon>
        <taxon>Rhizophora</taxon>
    </lineage>
</organism>
<dbReference type="EMBL" id="GGEC01070324">
    <property type="protein sequence ID" value="MBX50808.1"/>
    <property type="molecule type" value="Transcribed_RNA"/>
</dbReference>
<sequence length="24" mass="2503">MPLSAVQRGRPEAEGKGAITLCFA</sequence>
<accession>A0A2P2P7T4</accession>
<reference evidence="1" key="1">
    <citation type="submission" date="2018-02" db="EMBL/GenBank/DDBJ databases">
        <title>Rhizophora mucronata_Transcriptome.</title>
        <authorList>
            <person name="Meera S.P."/>
            <person name="Sreeshan A."/>
            <person name="Augustine A."/>
        </authorList>
    </citation>
    <scope>NUCLEOTIDE SEQUENCE</scope>
    <source>
        <tissue evidence="1">Leaf</tissue>
    </source>
</reference>
<dbReference type="AlphaFoldDB" id="A0A2P2P7T4"/>
<protein>
    <submittedName>
        <fullName evidence="1">Uncharacterized protein</fullName>
    </submittedName>
</protein>
<name>A0A2P2P7T4_RHIMU</name>